<evidence type="ECO:0000313" key="2">
    <source>
        <dbReference type="EMBL" id="NIJ45768.1"/>
    </source>
</evidence>
<gene>
    <name evidence="2" type="ORF">FHR24_002239</name>
</gene>
<protein>
    <submittedName>
        <fullName evidence="2">Glycosyltransferase involved in cell wall biosynthesis</fullName>
    </submittedName>
</protein>
<accession>A0ABX0UBU6</accession>
<organism evidence="2 3">
    <name type="scientific">Wenyingzhuangia heitensis</name>
    <dbReference type="NCBI Taxonomy" id="1487859"/>
    <lineage>
        <taxon>Bacteria</taxon>
        <taxon>Pseudomonadati</taxon>
        <taxon>Bacteroidota</taxon>
        <taxon>Flavobacteriia</taxon>
        <taxon>Flavobacteriales</taxon>
        <taxon>Flavobacteriaceae</taxon>
        <taxon>Wenyingzhuangia</taxon>
    </lineage>
</organism>
<name>A0ABX0UBU6_9FLAO</name>
<dbReference type="Pfam" id="PF00535">
    <property type="entry name" value="Glycos_transf_2"/>
    <property type="match status" value="1"/>
</dbReference>
<dbReference type="InterPro" id="IPR001173">
    <property type="entry name" value="Glyco_trans_2-like"/>
</dbReference>
<comment type="caution">
    <text evidence="2">The sequence shown here is derived from an EMBL/GenBank/DDBJ whole genome shotgun (WGS) entry which is preliminary data.</text>
</comment>
<dbReference type="EMBL" id="JAASQL010000003">
    <property type="protein sequence ID" value="NIJ45768.1"/>
    <property type="molecule type" value="Genomic_DNA"/>
</dbReference>
<evidence type="ECO:0000313" key="3">
    <source>
        <dbReference type="Proteomes" id="UP000745859"/>
    </source>
</evidence>
<feature type="domain" description="Glycosyltransferase 2-like" evidence="1">
    <location>
        <begin position="5"/>
        <end position="128"/>
    </location>
</feature>
<dbReference type="InterPro" id="IPR029044">
    <property type="entry name" value="Nucleotide-diphossugar_trans"/>
</dbReference>
<sequence>MNKVSIITINYNNEKGLVKTINSVENQSYKEFEFIIVDGNSDDDSKNVIERCKRKDKYISEKDKGVYNAMNKGIKMASNEYVIFMNSGDIFYDDFVLEKIVPELNQSIDLVYGNTLYYNDDGYEREEFPPKKMTYSFLRVGGINHQAAFIRKQLFYETFFYNEDYKICSDWEFFIRNICLNSISYKKIELFICKYDFSGISADPKNLDLYYNERNFTLNSYFDSFFDDFYESKLSRISPKRLKHFIYFSQKIYSWKIIKLLFNVLILFTSKSELNKFMEKT</sequence>
<dbReference type="PANTHER" id="PTHR22916">
    <property type="entry name" value="GLYCOSYLTRANSFERASE"/>
    <property type="match status" value="1"/>
</dbReference>
<evidence type="ECO:0000259" key="1">
    <source>
        <dbReference type="Pfam" id="PF00535"/>
    </source>
</evidence>
<reference evidence="2 3" key="1">
    <citation type="submission" date="2020-03" db="EMBL/GenBank/DDBJ databases">
        <title>Genomic Encyclopedia of Type Strains, Phase IV (KMG-IV): sequencing the most valuable type-strain genomes for metagenomic binning, comparative biology and taxonomic classification.</title>
        <authorList>
            <person name="Goeker M."/>
        </authorList>
    </citation>
    <scope>NUCLEOTIDE SEQUENCE [LARGE SCALE GENOMIC DNA]</scope>
    <source>
        <strain evidence="2 3">DSM 101599</strain>
    </source>
</reference>
<dbReference type="SUPFAM" id="SSF53448">
    <property type="entry name" value="Nucleotide-diphospho-sugar transferases"/>
    <property type="match status" value="1"/>
</dbReference>
<proteinExistence type="predicted"/>
<dbReference type="PANTHER" id="PTHR22916:SF67">
    <property type="entry name" value="COLANIC ACID BIOSYNTHESIS GLYCOSYL TRANSFERASE WCAE-RELATED"/>
    <property type="match status" value="1"/>
</dbReference>
<dbReference type="Gene3D" id="3.90.550.10">
    <property type="entry name" value="Spore Coat Polysaccharide Biosynthesis Protein SpsA, Chain A"/>
    <property type="match status" value="1"/>
</dbReference>
<dbReference type="RefSeq" id="WP_167188502.1">
    <property type="nucleotide sequence ID" value="NZ_JAASQL010000003.1"/>
</dbReference>
<dbReference type="Proteomes" id="UP000745859">
    <property type="component" value="Unassembled WGS sequence"/>
</dbReference>
<dbReference type="CDD" id="cd06433">
    <property type="entry name" value="GT_2_WfgS_like"/>
    <property type="match status" value="1"/>
</dbReference>
<keyword evidence="3" id="KW-1185">Reference proteome</keyword>